<dbReference type="InterPro" id="IPR001466">
    <property type="entry name" value="Beta-lactam-related"/>
</dbReference>
<evidence type="ECO:0000313" key="3">
    <source>
        <dbReference type="Proteomes" id="UP001230426"/>
    </source>
</evidence>
<sequence>MKHSGWADEGFGAVADAFSRNFAEHGELGAAVTVYVDGRKVVDLWGGIADERSGRPWEEDTVVPVFSCAKGVVSVCAHLLAQEGRLDLDAPVSRYWPEFAQRGKETITPRMVLGHRAGLPVLDRTPSFEEIVEWTPVVRAIEEQEPLWEPGAAHEYHGHVFGFLIGEVIRRITGLTPGAYFRGAVGDGLGLRTWIGLPQEETGRLARLVEAAGRPAMPGPESLIMRTVTMNGALAFPGLEEPHGWNDPALLSAEFPGAGAVSSADGLATLYAAAATGVNGSARLLTSDTLTDAVRELSAGASWSGFPDLGARWGAGFLLDAPRFRPMLGRRSFGNDGAGGQFAFGDDEFGVGFGYVANRMVGHGDARANRLITAVREHLTGR</sequence>
<organism evidence="2 3">
    <name type="scientific">Streptosporangium brasiliense</name>
    <dbReference type="NCBI Taxonomy" id="47480"/>
    <lineage>
        <taxon>Bacteria</taxon>
        <taxon>Bacillati</taxon>
        <taxon>Actinomycetota</taxon>
        <taxon>Actinomycetes</taxon>
        <taxon>Streptosporangiales</taxon>
        <taxon>Streptosporangiaceae</taxon>
        <taxon>Streptosporangium</taxon>
    </lineage>
</organism>
<dbReference type="EMBL" id="JAUSRB010000002">
    <property type="protein sequence ID" value="MDP9868202.1"/>
    <property type="molecule type" value="Genomic_DNA"/>
</dbReference>
<dbReference type="InterPro" id="IPR052907">
    <property type="entry name" value="Beta-lactamase/esterase"/>
</dbReference>
<keyword evidence="3" id="KW-1185">Reference proteome</keyword>
<proteinExistence type="predicted"/>
<dbReference type="PANTHER" id="PTHR43319">
    <property type="entry name" value="BETA-LACTAMASE-RELATED"/>
    <property type="match status" value="1"/>
</dbReference>
<dbReference type="PANTHER" id="PTHR43319:SF3">
    <property type="entry name" value="BETA-LACTAMASE-RELATED DOMAIN-CONTAINING PROTEIN"/>
    <property type="match status" value="1"/>
</dbReference>
<evidence type="ECO:0000259" key="1">
    <source>
        <dbReference type="Pfam" id="PF00144"/>
    </source>
</evidence>
<dbReference type="RefSeq" id="WP_306870797.1">
    <property type="nucleotide sequence ID" value="NZ_JAUSRB010000002.1"/>
</dbReference>
<dbReference type="Pfam" id="PF00144">
    <property type="entry name" value="Beta-lactamase"/>
    <property type="match status" value="1"/>
</dbReference>
<protein>
    <submittedName>
        <fullName evidence="2">CubicO group peptidase (Beta-lactamase class C family)</fullName>
    </submittedName>
</protein>
<reference evidence="2 3" key="1">
    <citation type="submission" date="2023-07" db="EMBL/GenBank/DDBJ databases">
        <title>Sequencing the genomes of 1000 actinobacteria strains.</title>
        <authorList>
            <person name="Klenk H.-P."/>
        </authorList>
    </citation>
    <scope>NUCLEOTIDE SEQUENCE [LARGE SCALE GENOMIC DNA]</scope>
    <source>
        <strain evidence="2 3">DSM 44109</strain>
    </source>
</reference>
<dbReference type="Proteomes" id="UP001230426">
    <property type="component" value="Unassembled WGS sequence"/>
</dbReference>
<evidence type="ECO:0000313" key="2">
    <source>
        <dbReference type="EMBL" id="MDP9868202.1"/>
    </source>
</evidence>
<feature type="domain" description="Beta-lactamase-related" evidence="1">
    <location>
        <begin position="19"/>
        <end position="372"/>
    </location>
</feature>
<name>A0ABT9RG14_9ACTN</name>
<dbReference type="InterPro" id="IPR012338">
    <property type="entry name" value="Beta-lactam/transpept-like"/>
</dbReference>
<comment type="caution">
    <text evidence="2">The sequence shown here is derived from an EMBL/GenBank/DDBJ whole genome shotgun (WGS) entry which is preliminary data.</text>
</comment>
<gene>
    <name evidence="2" type="ORF">J2S55_007468</name>
</gene>
<dbReference type="SUPFAM" id="SSF56601">
    <property type="entry name" value="beta-lactamase/transpeptidase-like"/>
    <property type="match status" value="1"/>
</dbReference>
<accession>A0ABT9RG14</accession>
<dbReference type="Gene3D" id="3.40.710.10">
    <property type="entry name" value="DD-peptidase/beta-lactamase superfamily"/>
    <property type="match status" value="1"/>
</dbReference>